<accession>A0ACB9N9K7</accession>
<dbReference type="EMBL" id="CM039432">
    <property type="protein sequence ID" value="KAI4332850.1"/>
    <property type="molecule type" value="Genomic_DNA"/>
</dbReference>
<sequence>MTLGVAPAMAKEHLLDISPDGFRFYIDLFPEIDHHDMYLLKDHGNFMLHGRSYRHCPPAASNSRDYSGLFSEGSRLFQDLQEFA</sequence>
<keyword evidence="2" id="KW-1185">Reference proteome</keyword>
<comment type="caution">
    <text evidence="1">The sequence shown here is derived from an EMBL/GenBank/DDBJ whole genome shotgun (WGS) entry which is preliminary data.</text>
</comment>
<gene>
    <name evidence="1" type="ORF">L6164_017728</name>
</gene>
<evidence type="ECO:0000313" key="1">
    <source>
        <dbReference type="EMBL" id="KAI4332850.1"/>
    </source>
</evidence>
<protein>
    <submittedName>
        <fullName evidence="1">Uncharacterized protein</fullName>
    </submittedName>
</protein>
<proteinExistence type="predicted"/>
<name>A0ACB9N9K7_BAUVA</name>
<reference evidence="1 2" key="1">
    <citation type="journal article" date="2022" name="DNA Res.">
        <title>Chromosomal-level genome assembly of the orchid tree Bauhinia variegata (Leguminosae; Cercidoideae) supports the allotetraploid origin hypothesis of Bauhinia.</title>
        <authorList>
            <person name="Zhong Y."/>
            <person name="Chen Y."/>
            <person name="Zheng D."/>
            <person name="Pang J."/>
            <person name="Liu Y."/>
            <person name="Luo S."/>
            <person name="Meng S."/>
            <person name="Qian L."/>
            <person name="Wei D."/>
            <person name="Dai S."/>
            <person name="Zhou R."/>
        </authorList>
    </citation>
    <scope>NUCLEOTIDE SEQUENCE [LARGE SCALE GENOMIC DNA]</scope>
    <source>
        <strain evidence="1">BV-YZ2020</strain>
    </source>
</reference>
<evidence type="ECO:0000313" key="2">
    <source>
        <dbReference type="Proteomes" id="UP000828941"/>
    </source>
</evidence>
<organism evidence="1 2">
    <name type="scientific">Bauhinia variegata</name>
    <name type="common">Purple orchid tree</name>
    <name type="synonym">Phanera variegata</name>
    <dbReference type="NCBI Taxonomy" id="167791"/>
    <lineage>
        <taxon>Eukaryota</taxon>
        <taxon>Viridiplantae</taxon>
        <taxon>Streptophyta</taxon>
        <taxon>Embryophyta</taxon>
        <taxon>Tracheophyta</taxon>
        <taxon>Spermatophyta</taxon>
        <taxon>Magnoliopsida</taxon>
        <taxon>eudicotyledons</taxon>
        <taxon>Gunneridae</taxon>
        <taxon>Pentapetalae</taxon>
        <taxon>rosids</taxon>
        <taxon>fabids</taxon>
        <taxon>Fabales</taxon>
        <taxon>Fabaceae</taxon>
        <taxon>Cercidoideae</taxon>
        <taxon>Cercideae</taxon>
        <taxon>Bauhiniinae</taxon>
        <taxon>Bauhinia</taxon>
    </lineage>
</organism>
<dbReference type="Proteomes" id="UP000828941">
    <property type="component" value="Chromosome 7"/>
</dbReference>